<evidence type="ECO:0000313" key="1">
    <source>
        <dbReference type="EMBL" id="KAK6921702.1"/>
    </source>
</evidence>
<name>A0AAN8V6F5_9MAGN</name>
<keyword evidence="2" id="KW-1185">Reference proteome</keyword>
<evidence type="ECO:0000313" key="2">
    <source>
        <dbReference type="Proteomes" id="UP001370490"/>
    </source>
</evidence>
<dbReference type="Proteomes" id="UP001370490">
    <property type="component" value="Unassembled WGS sequence"/>
</dbReference>
<comment type="caution">
    <text evidence="1">The sequence shown here is derived from an EMBL/GenBank/DDBJ whole genome shotgun (WGS) entry which is preliminary data.</text>
</comment>
<dbReference type="PANTHER" id="PTHR43235">
    <property type="entry name" value="GLUTAMINE AMIDOTRANSFERASE PB2B2.05-RELATED"/>
    <property type="match status" value="1"/>
</dbReference>
<dbReference type="AlphaFoldDB" id="A0AAN8V6F5"/>
<dbReference type="GO" id="GO:0016811">
    <property type="term" value="F:hydrolase activity, acting on carbon-nitrogen (but not peptide) bonds, in linear amides"/>
    <property type="evidence" value="ECO:0007669"/>
    <property type="project" value="InterPro"/>
</dbReference>
<dbReference type="GO" id="GO:0005829">
    <property type="term" value="C:cytosol"/>
    <property type="evidence" value="ECO:0007669"/>
    <property type="project" value="TreeGrafter"/>
</dbReference>
<accession>A0AAN8V6F5</accession>
<proteinExistence type="predicted"/>
<dbReference type="InterPro" id="IPR044668">
    <property type="entry name" value="PuuD-like"/>
</dbReference>
<organism evidence="1 2">
    <name type="scientific">Dillenia turbinata</name>
    <dbReference type="NCBI Taxonomy" id="194707"/>
    <lineage>
        <taxon>Eukaryota</taxon>
        <taxon>Viridiplantae</taxon>
        <taxon>Streptophyta</taxon>
        <taxon>Embryophyta</taxon>
        <taxon>Tracheophyta</taxon>
        <taxon>Spermatophyta</taxon>
        <taxon>Magnoliopsida</taxon>
        <taxon>eudicotyledons</taxon>
        <taxon>Gunneridae</taxon>
        <taxon>Pentapetalae</taxon>
        <taxon>Dilleniales</taxon>
        <taxon>Dilleniaceae</taxon>
        <taxon>Dillenia</taxon>
    </lineage>
</organism>
<reference evidence="1 2" key="1">
    <citation type="submission" date="2023-12" db="EMBL/GenBank/DDBJ databases">
        <title>A high-quality genome assembly for Dillenia turbinata (Dilleniales).</title>
        <authorList>
            <person name="Chanderbali A."/>
        </authorList>
    </citation>
    <scope>NUCLEOTIDE SEQUENCE [LARGE SCALE GENOMIC DNA]</scope>
    <source>
        <strain evidence="1">LSX21</strain>
        <tissue evidence="1">Leaf</tissue>
    </source>
</reference>
<dbReference type="EMBL" id="JBAMMX010000019">
    <property type="protein sequence ID" value="KAK6921702.1"/>
    <property type="molecule type" value="Genomic_DNA"/>
</dbReference>
<dbReference type="PANTHER" id="PTHR43235:SF1">
    <property type="entry name" value="GLUTAMINE AMIDOTRANSFERASE PB2B2.05-RELATED"/>
    <property type="match status" value="1"/>
</dbReference>
<sequence>MGATVRNTTACKDRLKMIEEREKMARAVMGKMSIEQLSDVVSFHKKMGQICDEVLERRMNLVYESTQVIFE</sequence>
<protein>
    <submittedName>
        <fullName evidence="1">Uncharacterized protein</fullName>
    </submittedName>
</protein>
<gene>
    <name evidence="1" type="ORF">RJ641_012209</name>
</gene>